<organism evidence="2 3">
    <name type="scientific">Eumeta variegata</name>
    <name type="common">Bagworm moth</name>
    <name type="synonym">Eumeta japonica</name>
    <dbReference type="NCBI Taxonomy" id="151549"/>
    <lineage>
        <taxon>Eukaryota</taxon>
        <taxon>Metazoa</taxon>
        <taxon>Ecdysozoa</taxon>
        <taxon>Arthropoda</taxon>
        <taxon>Hexapoda</taxon>
        <taxon>Insecta</taxon>
        <taxon>Pterygota</taxon>
        <taxon>Neoptera</taxon>
        <taxon>Endopterygota</taxon>
        <taxon>Lepidoptera</taxon>
        <taxon>Glossata</taxon>
        <taxon>Ditrysia</taxon>
        <taxon>Tineoidea</taxon>
        <taxon>Psychidae</taxon>
        <taxon>Oiketicinae</taxon>
        <taxon>Eumeta</taxon>
    </lineage>
</organism>
<dbReference type="EMBL" id="BGZK01000528">
    <property type="protein sequence ID" value="GBP48683.1"/>
    <property type="molecule type" value="Genomic_DNA"/>
</dbReference>
<feature type="compositionally biased region" description="Basic and acidic residues" evidence="1">
    <location>
        <begin position="49"/>
        <end position="63"/>
    </location>
</feature>
<gene>
    <name evidence="2" type="ORF">EVAR_103048_1</name>
</gene>
<comment type="caution">
    <text evidence="2">The sequence shown here is derived from an EMBL/GenBank/DDBJ whole genome shotgun (WGS) entry which is preliminary data.</text>
</comment>
<feature type="region of interest" description="Disordered" evidence="1">
    <location>
        <begin position="1"/>
        <end position="81"/>
    </location>
</feature>
<evidence type="ECO:0000313" key="2">
    <source>
        <dbReference type="EMBL" id="GBP48683.1"/>
    </source>
</evidence>
<protein>
    <submittedName>
        <fullName evidence="2">Uncharacterized protein</fullName>
    </submittedName>
</protein>
<feature type="compositionally biased region" description="Polar residues" evidence="1">
    <location>
        <begin position="66"/>
        <end position="79"/>
    </location>
</feature>
<dbReference type="AlphaFoldDB" id="A0A4C1WCA4"/>
<feature type="compositionally biased region" description="Basic and acidic residues" evidence="1">
    <location>
        <begin position="1"/>
        <end position="11"/>
    </location>
</feature>
<evidence type="ECO:0000313" key="3">
    <source>
        <dbReference type="Proteomes" id="UP000299102"/>
    </source>
</evidence>
<name>A0A4C1WCA4_EUMVA</name>
<proteinExistence type="predicted"/>
<sequence>MYVRNIEDSSDKNYGMSAEVASYRSNAAPHTSPPRHSMPRPPLRCQDTTTRRDVRRPCNEAKRTSKQSGRGDTNSTGASNVGKIRILVAKLLKDNDNINNSQDDDDDISSNSNESDHGDDDYEDASFFFVTLS</sequence>
<accession>A0A4C1WCA4</accession>
<feature type="region of interest" description="Disordered" evidence="1">
    <location>
        <begin position="95"/>
        <end position="122"/>
    </location>
</feature>
<dbReference type="Proteomes" id="UP000299102">
    <property type="component" value="Unassembled WGS sequence"/>
</dbReference>
<keyword evidence="3" id="KW-1185">Reference proteome</keyword>
<reference evidence="2 3" key="1">
    <citation type="journal article" date="2019" name="Commun. Biol.">
        <title>The bagworm genome reveals a unique fibroin gene that provides high tensile strength.</title>
        <authorList>
            <person name="Kono N."/>
            <person name="Nakamura H."/>
            <person name="Ohtoshi R."/>
            <person name="Tomita M."/>
            <person name="Numata K."/>
            <person name="Arakawa K."/>
        </authorList>
    </citation>
    <scope>NUCLEOTIDE SEQUENCE [LARGE SCALE GENOMIC DNA]</scope>
</reference>
<evidence type="ECO:0000256" key="1">
    <source>
        <dbReference type="SAM" id="MobiDB-lite"/>
    </source>
</evidence>